<evidence type="ECO:0000313" key="3">
    <source>
        <dbReference type="Proteomes" id="UP001189429"/>
    </source>
</evidence>
<evidence type="ECO:0000256" key="1">
    <source>
        <dbReference type="SAM" id="MobiDB-lite"/>
    </source>
</evidence>
<keyword evidence="3" id="KW-1185">Reference proteome</keyword>
<evidence type="ECO:0000313" key="2">
    <source>
        <dbReference type="EMBL" id="CAK0846652.1"/>
    </source>
</evidence>
<reference evidence="2" key="1">
    <citation type="submission" date="2023-10" db="EMBL/GenBank/DDBJ databases">
        <authorList>
            <person name="Chen Y."/>
            <person name="Shah S."/>
            <person name="Dougan E. K."/>
            <person name="Thang M."/>
            <person name="Chan C."/>
        </authorList>
    </citation>
    <scope>NUCLEOTIDE SEQUENCE [LARGE SCALE GENOMIC DNA]</scope>
</reference>
<organism evidence="2 3">
    <name type="scientific">Prorocentrum cordatum</name>
    <dbReference type="NCBI Taxonomy" id="2364126"/>
    <lineage>
        <taxon>Eukaryota</taxon>
        <taxon>Sar</taxon>
        <taxon>Alveolata</taxon>
        <taxon>Dinophyceae</taxon>
        <taxon>Prorocentrales</taxon>
        <taxon>Prorocentraceae</taxon>
        <taxon>Prorocentrum</taxon>
    </lineage>
</organism>
<dbReference type="EMBL" id="CAUYUJ010014837">
    <property type="protein sequence ID" value="CAK0846652.1"/>
    <property type="molecule type" value="Genomic_DNA"/>
</dbReference>
<accession>A0ABN9TKZ9</accession>
<feature type="non-terminal residue" evidence="2">
    <location>
        <position position="308"/>
    </location>
</feature>
<dbReference type="Proteomes" id="UP001189429">
    <property type="component" value="Unassembled WGS sequence"/>
</dbReference>
<name>A0ABN9TKZ9_9DINO</name>
<comment type="caution">
    <text evidence="2">The sequence shown here is derived from an EMBL/GenBank/DDBJ whole genome shotgun (WGS) entry which is preliminary data.</text>
</comment>
<gene>
    <name evidence="2" type="ORF">PCOR1329_LOCUS40106</name>
</gene>
<feature type="region of interest" description="Disordered" evidence="1">
    <location>
        <begin position="167"/>
        <end position="186"/>
    </location>
</feature>
<proteinExistence type="predicted"/>
<protein>
    <submittedName>
        <fullName evidence="2">Uncharacterized protein</fullName>
    </submittedName>
</protein>
<feature type="non-terminal residue" evidence="2">
    <location>
        <position position="1"/>
    </location>
</feature>
<sequence length="308" mass="35144">VYPSAVLGDGRAALTPDAFEASKRKSGVPDDESYVKRIFEKHSGEARHWGGRGWRDVPSEFVDHLCRVRFWHRQCATSEKARDYLAWKNAGRDTGFLPLAEMKWILGVDGGEAELLKRVEDDSASGETRCIRTGQFVTLAEMFSYGRRLCSCHFPRTLHLRQPMLATRTGHSESQTAGATPKKNDRRLRYQETGRRGLPRRRSASLLSRLPVGRAFARERACLRAGKGGGEFDPLRVSRDKLRWRDERAFETFNKLLAPAGLEDFLDRHSDEFAWREKADNKGMLITWANWARQGERVPPWARPAMGE</sequence>